<gene>
    <name evidence="2" type="ORF">DN068_20945</name>
</gene>
<dbReference type="Pfam" id="PF00801">
    <property type="entry name" value="PKD"/>
    <property type="match status" value="1"/>
</dbReference>
<dbReference type="InterPro" id="IPR026341">
    <property type="entry name" value="T9SS_type_B"/>
</dbReference>
<feature type="domain" description="PKD" evidence="1">
    <location>
        <begin position="1889"/>
        <end position="1941"/>
    </location>
</feature>
<dbReference type="InterPro" id="IPR000601">
    <property type="entry name" value="PKD_dom"/>
</dbReference>
<evidence type="ECO:0000313" key="2">
    <source>
        <dbReference type="EMBL" id="PZF70896.1"/>
    </source>
</evidence>
<dbReference type="Gene3D" id="2.60.40.10">
    <property type="entry name" value="Immunoglobulins"/>
    <property type="match status" value="10"/>
</dbReference>
<dbReference type="EMBL" id="QKTW01000028">
    <property type="protein sequence ID" value="PZF70896.1"/>
    <property type="molecule type" value="Genomic_DNA"/>
</dbReference>
<protein>
    <recommendedName>
        <fullName evidence="1">PKD domain-containing protein</fullName>
    </recommendedName>
</protein>
<dbReference type="SUPFAM" id="SSF49299">
    <property type="entry name" value="PKD domain"/>
    <property type="match status" value="1"/>
</dbReference>
<keyword evidence="3" id="KW-1185">Reference proteome</keyword>
<dbReference type="Proteomes" id="UP000248745">
    <property type="component" value="Unassembled WGS sequence"/>
</dbReference>
<dbReference type="CDD" id="cd00146">
    <property type="entry name" value="PKD"/>
    <property type="match status" value="1"/>
</dbReference>
<dbReference type="OrthoDB" id="9765926at2"/>
<accession>A0A2W2BB82</accession>
<organism evidence="2 3">
    <name type="scientific">Taibaiella soli</name>
    <dbReference type="NCBI Taxonomy" id="1649169"/>
    <lineage>
        <taxon>Bacteria</taxon>
        <taxon>Pseudomonadati</taxon>
        <taxon>Bacteroidota</taxon>
        <taxon>Chitinophagia</taxon>
        <taxon>Chitinophagales</taxon>
        <taxon>Chitinophagaceae</taxon>
        <taxon>Taibaiella</taxon>
    </lineage>
</organism>
<dbReference type="PROSITE" id="PS50093">
    <property type="entry name" value="PKD"/>
    <property type="match status" value="1"/>
</dbReference>
<dbReference type="RefSeq" id="WP_111000912.1">
    <property type="nucleotide sequence ID" value="NZ_QKTW01000028.1"/>
</dbReference>
<comment type="caution">
    <text evidence="2">The sequence shown here is derived from an EMBL/GenBank/DDBJ whole genome shotgun (WGS) entry which is preliminary data.</text>
</comment>
<reference evidence="2 3" key="1">
    <citation type="submission" date="2018-06" db="EMBL/GenBank/DDBJ databases">
        <title>Mucibacter soli gen. nov., sp. nov., a new member of the family Chitinophagaceae producing mucin.</title>
        <authorList>
            <person name="Kim M.-K."/>
            <person name="Park S."/>
            <person name="Kim T.-S."/>
            <person name="Joung Y."/>
            <person name="Han J.-H."/>
            <person name="Kim S.B."/>
        </authorList>
    </citation>
    <scope>NUCLEOTIDE SEQUENCE [LARGE SCALE GENOMIC DNA]</scope>
    <source>
        <strain evidence="2 3">R1-15</strain>
    </source>
</reference>
<evidence type="ECO:0000259" key="1">
    <source>
        <dbReference type="PROSITE" id="PS50093"/>
    </source>
</evidence>
<dbReference type="Pfam" id="PF13585">
    <property type="entry name" value="CHU_C"/>
    <property type="match status" value="1"/>
</dbReference>
<evidence type="ECO:0000313" key="3">
    <source>
        <dbReference type="Proteomes" id="UP000248745"/>
    </source>
</evidence>
<dbReference type="NCBIfam" id="TIGR04131">
    <property type="entry name" value="Bac_Flav_CTERM"/>
    <property type="match status" value="1"/>
</dbReference>
<proteinExistence type="predicted"/>
<dbReference type="InterPro" id="IPR013783">
    <property type="entry name" value="Ig-like_fold"/>
</dbReference>
<dbReference type="InterPro" id="IPR035986">
    <property type="entry name" value="PKD_dom_sf"/>
</dbReference>
<name>A0A2W2BB82_9BACT</name>
<sequence length="2117" mass="222547">MLRSIPIRIKSVLLFLFAAVISFKGKAQCNNWSISTQLVTAATCASNATFSLTVSGPDSANLTNIQYGIPLTNGYSVALNNSPNFGGIPPGTYTVSAVATCGGTQVGKNTTTIVPGNYQPPVATGVASRPSFDCMPTGTLQISVQKGFGPYTFHLTSWPIGYTGQTTVTTTAPTTTFSNVPGGSYTYFCTDACGSSTAPNTYTVTSFAPSSMPLYALNPTVASCDAIRFDLPSTNDNNSFWSGYVSDTSIKVSLSISNNAFNPTPYYGINTGSKYIALNPGFSVKDCYGATIICTFHAPCGPDWQKITSLPYPYVGYYITQACSTFDVDLGAGMLCLPITYTYTNAAGTTFGPFPMGGISAHISNLPAGAYTVTCTSADGATATSSFSSTTIPASPYSVSINNGAVGFNNYINYFKFTASVNVQGRNIQLFSGPPGYYYNYPWYNYPSEILSSNATPALPGTDLFPAGNYVWKITDVCGTYFLPITVGPQDLYQYTAGIDHQKQTCQGLWIWPKGTATTNGTTAPLKFAVYRGSSLGIATELVPGDSLLLTIPGQYTIVPYSSQSSNYNSNFWPGPNAYVNSYTFTYSVNPVQVDMNFTQGFACNAATGQGKIYIQGKNGLPYAGNQYQYYLAHAGNGLTGPYITSNTTGVFTNFGGNANDVYDLKIVDSCGASAVQQIKILDLSIARLASASQYVACQAGTVQLSAIYLPGATYSWTGPNGFTSNLQQPVIQNAGVQNTGVYYVTITTPSCGQSLTDSTILVLNAVPPAPQLTVNCGPPLVLSVSNPAPACQYSWYYKYGTISYYVTWPSDSLNSIHPQIPDGTYRPVAIDSLTGCKTPGLDSFYYSFADSVRILSSRLKICIGDSTTLFAMPITLPSYQWYKDGILIPGATTAIFIANTPGVYKVTAPTSICQSTSSEVTVSNITPPSANLIGSANDVCTGTSVLLQTDTGSGYVYTWIQNGTTAPGVNGNTFTATQTGIYQVTVTNAGCAAVSAPYPVTVHTNPTVALTPSSTQTKCAGDSVYFNTPACTGCTYTWQLNNTAITNAANNTYTAGTTGSYTVTVNSAPCPSVTAPSVNLNVLPAPTATITGATHDICTNASVLLQTDTSMTYSYVWKNNNVAIPGATQSSYNANTNGSYTVTISNGACSTTSAAFVITTHTGPTVNISPATAQTICTGNSINFSTPVCNSCTYTWLQNGTAIPGATANTFIADTTGIYSVVVGNGAICPDVTSVPVPINVLPVPTAIITGTTHDICTNASVLLQTDTSATYSYVWKNNNVAIPGATQSSYSVNATGSYTVTISNGACNTTSAAFVITTHTGPTVNISPATAQTICTGNSVNFSTPVCNSCTYTWLQNGTAIPGATANTFTADTTGTYSVVVGNGAICPDVASVPVPINVLPVPTATITGTTHDICTNASVLLQTDTSATYSYVWKNNNVTIPGATQSSYSVNATGSYTVTASNGACSITSAVFTLTAHAAPIANISPATAQTICTGNSVNFSTPACNSCTYIWLQNGTVIPAATANIYVATTAGTYKVTVGNGSYCPDTTSVSVALTIVPPPTATITGATHDICANDSVLLQTNADPAYTYVWKRDGVVISGATQSTIEANQSGTYTADVANNGCTITSNSYLLTVHPLPTANISPSTPQSICPGGSVTLGTPAVAGYTYVWQHNGTAIPNSNASTYLANDTGSYTVTVSSAYCPSASAGPVTVTLLPNAVHLPNDTLICNQNPFAITLSAGPGFSSYTWSTGATTQQITVTAPNTYWVSATNACGTFTNSMTIHTLADYLLHLPADTVVCNQNGEISLSVGSLYSNVEWSTGATSSSITITQAGTYWVKVETPCGTIYDTTKVSFCRPVVDYMNLPQQIICAGDCIEPTAQASQFPQDYHWYFPGGNPSSANTPIPGTICYANAGTYPVKLVVSNATGSDSMAMQVTVNSKPVSSFKDSTLSIPYNTNIALPPCAAAQKVDWYKDGQLICANCPVLKIDEAKNSNVTYHCVVSNGDCEDSCTYHISVIDIPHDLWLPDVFSPNGDGRNDVFHIITDNPNIRVISLSVFNRWGQRVFVSNLNNDGWDGTFNGKACELDTYYWMIEYTVKGSDETYFKKGDVTLVR</sequence>